<sequence>MYLAPHKYTTQRIKCRKEGSYTGPEVTHRFTPHGWVRGTSTYSWSGSYAASTSRRRKIVTYKEDLKKKSFIAYSTSPRYFRTFSPYVQADVQAKR</sequence>
<evidence type="ECO:0000313" key="2">
    <source>
        <dbReference type="Proteomes" id="UP000825935"/>
    </source>
</evidence>
<protein>
    <submittedName>
        <fullName evidence="1">Uncharacterized protein</fullName>
    </submittedName>
</protein>
<dbReference type="AlphaFoldDB" id="A0A8T2SSG2"/>
<accession>A0A8T2SSG2</accession>
<dbReference type="Proteomes" id="UP000825935">
    <property type="component" value="Chromosome 18"/>
</dbReference>
<comment type="caution">
    <text evidence="1">The sequence shown here is derived from an EMBL/GenBank/DDBJ whole genome shotgun (WGS) entry which is preliminary data.</text>
</comment>
<dbReference type="EMBL" id="CM035423">
    <property type="protein sequence ID" value="KAH7365579.1"/>
    <property type="molecule type" value="Genomic_DNA"/>
</dbReference>
<reference evidence="1" key="1">
    <citation type="submission" date="2021-08" db="EMBL/GenBank/DDBJ databases">
        <title>WGS assembly of Ceratopteris richardii.</title>
        <authorList>
            <person name="Marchant D.B."/>
            <person name="Chen G."/>
            <person name="Jenkins J."/>
            <person name="Shu S."/>
            <person name="Leebens-Mack J."/>
            <person name="Grimwood J."/>
            <person name="Schmutz J."/>
            <person name="Soltis P."/>
            <person name="Soltis D."/>
            <person name="Chen Z.-H."/>
        </authorList>
    </citation>
    <scope>NUCLEOTIDE SEQUENCE</scope>
    <source>
        <strain evidence="1">Whitten #5841</strain>
        <tissue evidence="1">Leaf</tissue>
    </source>
</reference>
<evidence type="ECO:0000313" key="1">
    <source>
        <dbReference type="EMBL" id="KAH7365579.1"/>
    </source>
</evidence>
<name>A0A8T2SSG2_CERRI</name>
<keyword evidence="2" id="KW-1185">Reference proteome</keyword>
<organism evidence="1 2">
    <name type="scientific">Ceratopteris richardii</name>
    <name type="common">Triangle waterfern</name>
    <dbReference type="NCBI Taxonomy" id="49495"/>
    <lineage>
        <taxon>Eukaryota</taxon>
        <taxon>Viridiplantae</taxon>
        <taxon>Streptophyta</taxon>
        <taxon>Embryophyta</taxon>
        <taxon>Tracheophyta</taxon>
        <taxon>Polypodiopsida</taxon>
        <taxon>Polypodiidae</taxon>
        <taxon>Polypodiales</taxon>
        <taxon>Pteridineae</taxon>
        <taxon>Pteridaceae</taxon>
        <taxon>Parkerioideae</taxon>
        <taxon>Ceratopteris</taxon>
    </lineage>
</organism>
<proteinExistence type="predicted"/>
<gene>
    <name evidence="1" type="ORF">KP509_18G035800</name>
</gene>